<protein>
    <submittedName>
        <fullName evidence="2">Uncharacterized protein</fullName>
    </submittedName>
</protein>
<sequence length="206" mass="22456">MQATVATTETGVSSLSQAKDMQVAERQIINRMEHRHPPILLMRLIPSGKNTTITWTILRLSPELDRGLAQGSTRGNILPASFPAEQRVYLLTLPLEDLPGPYLVNFIPVQVEGKPVQVPQLAARYKKTYKSGGTGTCFYDVPELHGLSVGRCTAGRFLSRDTQSPVLRGENKTDIKHSSESSGMAGEPGVDKTGREQAGSQTSIRV</sequence>
<proteinExistence type="predicted"/>
<evidence type="ECO:0000256" key="1">
    <source>
        <dbReference type="SAM" id="MobiDB-lite"/>
    </source>
</evidence>
<name>A0AAE0ZUZ9_9GAST</name>
<dbReference type="AlphaFoldDB" id="A0AAE0ZUZ9"/>
<reference evidence="2" key="1">
    <citation type="journal article" date="2023" name="G3 (Bethesda)">
        <title>A reference genome for the long-term kleptoplast-retaining sea slug Elysia crispata morphotype clarki.</title>
        <authorList>
            <person name="Eastman K.E."/>
            <person name="Pendleton A.L."/>
            <person name="Shaikh M.A."/>
            <person name="Suttiyut T."/>
            <person name="Ogas R."/>
            <person name="Tomko P."/>
            <person name="Gavelis G."/>
            <person name="Widhalm J.R."/>
            <person name="Wisecaver J.H."/>
        </authorList>
    </citation>
    <scope>NUCLEOTIDE SEQUENCE</scope>
    <source>
        <strain evidence="2">ECLA1</strain>
    </source>
</reference>
<organism evidence="2 3">
    <name type="scientific">Elysia crispata</name>
    <name type="common">lettuce slug</name>
    <dbReference type="NCBI Taxonomy" id="231223"/>
    <lineage>
        <taxon>Eukaryota</taxon>
        <taxon>Metazoa</taxon>
        <taxon>Spiralia</taxon>
        <taxon>Lophotrochozoa</taxon>
        <taxon>Mollusca</taxon>
        <taxon>Gastropoda</taxon>
        <taxon>Heterobranchia</taxon>
        <taxon>Euthyneura</taxon>
        <taxon>Panpulmonata</taxon>
        <taxon>Sacoglossa</taxon>
        <taxon>Placobranchoidea</taxon>
        <taxon>Plakobranchidae</taxon>
        <taxon>Elysia</taxon>
    </lineage>
</organism>
<keyword evidence="3" id="KW-1185">Reference proteome</keyword>
<dbReference type="EMBL" id="JAWDGP010003341">
    <property type="protein sequence ID" value="KAK3775376.1"/>
    <property type="molecule type" value="Genomic_DNA"/>
</dbReference>
<feature type="region of interest" description="Disordered" evidence="1">
    <location>
        <begin position="163"/>
        <end position="206"/>
    </location>
</feature>
<accession>A0AAE0ZUZ9</accession>
<comment type="caution">
    <text evidence="2">The sequence shown here is derived from an EMBL/GenBank/DDBJ whole genome shotgun (WGS) entry which is preliminary data.</text>
</comment>
<gene>
    <name evidence="2" type="ORF">RRG08_010574</name>
</gene>
<feature type="compositionally biased region" description="Basic and acidic residues" evidence="1">
    <location>
        <begin position="169"/>
        <end position="179"/>
    </location>
</feature>
<dbReference type="Proteomes" id="UP001283361">
    <property type="component" value="Unassembled WGS sequence"/>
</dbReference>
<evidence type="ECO:0000313" key="3">
    <source>
        <dbReference type="Proteomes" id="UP001283361"/>
    </source>
</evidence>
<evidence type="ECO:0000313" key="2">
    <source>
        <dbReference type="EMBL" id="KAK3775376.1"/>
    </source>
</evidence>